<reference evidence="8" key="1">
    <citation type="submission" date="2021-09" db="EMBL/GenBank/DDBJ databases">
        <authorList>
            <consortium name="AG Swart"/>
            <person name="Singh M."/>
            <person name="Singh A."/>
            <person name="Seah K."/>
            <person name="Emmerich C."/>
        </authorList>
    </citation>
    <scope>NUCLEOTIDE SEQUENCE</scope>
    <source>
        <strain evidence="8">ATCC30299</strain>
    </source>
</reference>
<dbReference type="PANTHER" id="PTHR47966">
    <property type="entry name" value="BETA-SITE APP-CLEAVING ENZYME, ISOFORM A-RELATED"/>
    <property type="match status" value="1"/>
</dbReference>
<keyword evidence="3" id="KW-0064">Aspartyl protease</keyword>
<keyword evidence="9" id="KW-1185">Reference proteome</keyword>
<feature type="chain" id="PRO_5043863278" description="Peptidase A1 domain-containing protein" evidence="6">
    <location>
        <begin position="17"/>
        <end position="464"/>
    </location>
</feature>
<accession>A0AAU9KKM4</accession>
<evidence type="ECO:0000256" key="1">
    <source>
        <dbReference type="ARBA" id="ARBA00007447"/>
    </source>
</evidence>
<evidence type="ECO:0000256" key="6">
    <source>
        <dbReference type="SAM" id="SignalP"/>
    </source>
</evidence>
<evidence type="ECO:0000313" key="9">
    <source>
        <dbReference type="Proteomes" id="UP001162131"/>
    </source>
</evidence>
<feature type="domain" description="Peptidase A1" evidence="7">
    <location>
        <begin position="60"/>
        <end position="379"/>
    </location>
</feature>
<dbReference type="Pfam" id="PF00026">
    <property type="entry name" value="Asp"/>
    <property type="match status" value="1"/>
</dbReference>
<dbReference type="CDD" id="cd05471">
    <property type="entry name" value="pepsin_like"/>
    <property type="match status" value="1"/>
</dbReference>
<dbReference type="PRINTS" id="PR00792">
    <property type="entry name" value="PEPSIN"/>
</dbReference>
<gene>
    <name evidence="8" type="ORF">BSTOLATCC_MIC59719</name>
</gene>
<proteinExistence type="inferred from homology"/>
<keyword evidence="5" id="KW-0472">Membrane</keyword>
<dbReference type="SUPFAM" id="SSF50630">
    <property type="entry name" value="Acid proteases"/>
    <property type="match status" value="1"/>
</dbReference>
<keyword evidence="2" id="KW-0645">Protease</keyword>
<dbReference type="InterPro" id="IPR034164">
    <property type="entry name" value="Pepsin-like_dom"/>
</dbReference>
<dbReference type="Gene3D" id="2.40.70.10">
    <property type="entry name" value="Acid Proteases"/>
    <property type="match status" value="2"/>
</dbReference>
<sequence length="464" mass="52399">MFLVSFILLFTSGASAYIKIPLKSISHDSGHLAMENFSTNSSMLDWAPTAYLKNYINMQYYAQIYTGSPPKLFNVHISTASPWLWIPSTECQYSCHKCSNYFECNHSSTYDLLSQNYKIHYGTGFIQGDLSSESFSIGDNKALFIKNQTFILVNQDGGFNDAIYDGILGLEYNSRWLKYPTFLDNLKQQGQISKKIFSIFLSDNGFFGNFNDGSAIIFGGFDLESFSQSQEVKYVDLFQNNGRWEVSLSDLVVSNEQVTNRHFEAHFGIGVGLIYAPQNEFNSIYKGLSKAGKCGIENSFVVCECAGDYKVEDYPSISFVLGSTHRFSLESQNYFYKYGSKCYLLFGVNSVEYGWIIGDVFMRKYYTIFDADYGRIGLSLAKIKKFMKNTEFLKAGDLDDESSVQSGYGLPKILKNSYFAEANLIDAISISCSMTGIGLLLGLAYYLHNKRGDIDEGFYYKINP</sequence>
<evidence type="ECO:0000256" key="2">
    <source>
        <dbReference type="ARBA" id="ARBA00022670"/>
    </source>
</evidence>
<evidence type="ECO:0000259" key="7">
    <source>
        <dbReference type="PROSITE" id="PS51767"/>
    </source>
</evidence>
<dbReference type="GO" id="GO:0004190">
    <property type="term" value="F:aspartic-type endopeptidase activity"/>
    <property type="evidence" value="ECO:0007669"/>
    <property type="project" value="UniProtKB-KW"/>
</dbReference>
<organism evidence="8 9">
    <name type="scientific">Blepharisma stoltei</name>
    <dbReference type="NCBI Taxonomy" id="1481888"/>
    <lineage>
        <taxon>Eukaryota</taxon>
        <taxon>Sar</taxon>
        <taxon>Alveolata</taxon>
        <taxon>Ciliophora</taxon>
        <taxon>Postciliodesmatophora</taxon>
        <taxon>Heterotrichea</taxon>
        <taxon>Heterotrichida</taxon>
        <taxon>Blepharismidae</taxon>
        <taxon>Blepharisma</taxon>
    </lineage>
</organism>
<evidence type="ECO:0000256" key="3">
    <source>
        <dbReference type="ARBA" id="ARBA00022750"/>
    </source>
</evidence>
<evidence type="ECO:0000256" key="5">
    <source>
        <dbReference type="SAM" id="Phobius"/>
    </source>
</evidence>
<dbReference type="GO" id="GO:0006508">
    <property type="term" value="P:proteolysis"/>
    <property type="evidence" value="ECO:0007669"/>
    <property type="project" value="UniProtKB-KW"/>
</dbReference>
<dbReference type="PROSITE" id="PS51767">
    <property type="entry name" value="PEPTIDASE_A1"/>
    <property type="match status" value="1"/>
</dbReference>
<keyword evidence="5" id="KW-1133">Transmembrane helix</keyword>
<evidence type="ECO:0000313" key="8">
    <source>
        <dbReference type="EMBL" id="CAG9333910.1"/>
    </source>
</evidence>
<dbReference type="PANTHER" id="PTHR47966:SF51">
    <property type="entry name" value="BETA-SITE APP-CLEAVING ENZYME, ISOFORM A-RELATED"/>
    <property type="match status" value="1"/>
</dbReference>
<comment type="caution">
    <text evidence="8">The sequence shown here is derived from an EMBL/GenBank/DDBJ whole genome shotgun (WGS) entry which is preliminary data.</text>
</comment>
<protein>
    <recommendedName>
        <fullName evidence="7">Peptidase A1 domain-containing protein</fullName>
    </recommendedName>
</protein>
<comment type="similarity">
    <text evidence="1">Belongs to the peptidase A1 family.</text>
</comment>
<dbReference type="Proteomes" id="UP001162131">
    <property type="component" value="Unassembled WGS sequence"/>
</dbReference>
<dbReference type="AlphaFoldDB" id="A0AAU9KKM4"/>
<keyword evidence="6" id="KW-0732">Signal</keyword>
<dbReference type="InterPro" id="IPR001461">
    <property type="entry name" value="Aspartic_peptidase_A1"/>
</dbReference>
<dbReference type="InterPro" id="IPR033121">
    <property type="entry name" value="PEPTIDASE_A1"/>
</dbReference>
<evidence type="ECO:0000256" key="4">
    <source>
        <dbReference type="ARBA" id="ARBA00022801"/>
    </source>
</evidence>
<keyword evidence="5" id="KW-0812">Transmembrane</keyword>
<dbReference type="EMBL" id="CAJZBQ010000057">
    <property type="protein sequence ID" value="CAG9333910.1"/>
    <property type="molecule type" value="Genomic_DNA"/>
</dbReference>
<dbReference type="InterPro" id="IPR021109">
    <property type="entry name" value="Peptidase_aspartic_dom_sf"/>
</dbReference>
<keyword evidence="4" id="KW-0378">Hydrolase</keyword>
<name>A0AAU9KKM4_9CILI</name>
<feature type="signal peptide" evidence="6">
    <location>
        <begin position="1"/>
        <end position="16"/>
    </location>
</feature>
<feature type="transmembrane region" description="Helical" evidence="5">
    <location>
        <begin position="427"/>
        <end position="447"/>
    </location>
</feature>